<name>A0ABS2CX27_9FLAO</name>
<reference evidence="1 2" key="1">
    <citation type="submission" date="2021-02" db="EMBL/GenBank/DDBJ databases">
        <authorList>
            <person name="Jung H.S."/>
            <person name="Chun B.H."/>
            <person name="Jeon C.O."/>
        </authorList>
    </citation>
    <scope>NUCLEOTIDE SEQUENCE [LARGE SCALE GENOMIC DNA]</scope>
    <source>
        <strain evidence="1 2">LMG 25203</strain>
    </source>
</reference>
<sequence length="162" mass="19144">MSRKSLIIILIVLCVLFLLYKLAYMFSPGSYPFAEHYELNYPEHKVIDVINKLKTSDKELIVPKVTINGNGQFDLNDGKNNKTDYWHKFYFYDKNKEQIILTWTRPSGKNTTTFAFVSINNGLDIGNWKRINDDFGYFENKKIKENFEETILKRVKENLENK</sequence>
<organism evidence="1 2">
    <name type="scientific">Flavobacterium macrobrachii</name>
    <dbReference type="NCBI Taxonomy" id="591204"/>
    <lineage>
        <taxon>Bacteria</taxon>
        <taxon>Pseudomonadati</taxon>
        <taxon>Bacteroidota</taxon>
        <taxon>Flavobacteriia</taxon>
        <taxon>Flavobacteriales</taxon>
        <taxon>Flavobacteriaceae</taxon>
        <taxon>Flavobacterium</taxon>
    </lineage>
</organism>
<proteinExistence type="predicted"/>
<evidence type="ECO:0000313" key="1">
    <source>
        <dbReference type="EMBL" id="MBM6499522.1"/>
    </source>
</evidence>
<gene>
    <name evidence="1" type="ORF">H9X54_009460</name>
</gene>
<evidence type="ECO:0000313" key="2">
    <source>
        <dbReference type="Proteomes" id="UP000759529"/>
    </source>
</evidence>
<keyword evidence="2" id="KW-1185">Reference proteome</keyword>
<comment type="caution">
    <text evidence="1">The sequence shown here is derived from an EMBL/GenBank/DDBJ whole genome shotgun (WGS) entry which is preliminary data.</text>
</comment>
<dbReference type="RefSeq" id="WP_187657417.1">
    <property type="nucleotide sequence ID" value="NZ_JACSOD020000483.1"/>
</dbReference>
<evidence type="ECO:0008006" key="3">
    <source>
        <dbReference type="Google" id="ProtNLM"/>
    </source>
</evidence>
<dbReference type="EMBL" id="JACSOD020000483">
    <property type="protein sequence ID" value="MBM6499522.1"/>
    <property type="molecule type" value="Genomic_DNA"/>
</dbReference>
<protein>
    <recommendedName>
        <fullName evidence="3">DUF4825 domain-containing protein</fullName>
    </recommendedName>
</protein>
<dbReference type="Proteomes" id="UP000759529">
    <property type="component" value="Unassembled WGS sequence"/>
</dbReference>
<accession>A0ABS2CX27</accession>